<evidence type="ECO:0000313" key="4">
    <source>
        <dbReference type="Proteomes" id="UP000306038"/>
    </source>
</evidence>
<comment type="caution">
    <text evidence="3">The sequence shown here is derived from an EMBL/GenBank/DDBJ whole genome shotgun (WGS) entry which is preliminary data.</text>
</comment>
<evidence type="ECO:0000259" key="2">
    <source>
        <dbReference type="Pfam" id="PF00196"/>
    </source>
</evidence>
<dbReference type="Gene3D" id="1.10.10.10">
    <property type="entry name" value="Winged helix-like DNA-binding domain superfamily/Winged helix DNA-binding domain"/>
    <property type="match status" value="1"/>
</dbReference>
<evidence type="ECO:0000313" key="3">
    <source>
        <dbReference type="EMBL" id="THV56449.1"/>
    </source>
</evidence>
<dbReference type="InterPro" id="IPR016032">
    <property type="entry name" value="Sig_transdc_resp-reg_C-effctor"/>
</dbReference>
<dbReference type="SUPFAM" id="SSF46894">
    <property type="entry name" value="C-terminal effector domain of the bipartite response regulators"/>
    <property type="match status" value="1"/>
</dbReference>
<keyword evidence="1" id="KW-0472">Membrane</keyword>
<sequence length="503" mass="59971">MIRMYFSQCGDSVVLILHFYIDNIMMKKLTVLFFLISSFFYSQQTEQEMKNILFDIEFSTAGPKEIEKIDSLIKVCKQNSYNDCVALGYLKIANIYNRNSDMKRSFYYTDKVEKENLINSDTDFEVIFYLHLQRSLLYQKLGERVTSLKQLDEMYDKVMQTNNAYFIYLINWQYAGIYNEINKKELALKHYKTAYKYSKIYRENKGELYRIDKNRLSNSYKTSPYLAGIYLDLNKPDSAKIYIEEAIQNEKKIDEIGIRYITSYYAGRYFKSIKQIPEAQHHLWICKNIANNYYKSENYQKSVAMELKSLYESTGQKDSIAYYSNWLLEIESSNKNQNQLLNDTVDKQNELETNKIKKETKNLFFILSVSVAVCILFIFLFLYYYRKHKSKNLDKIDIPHQPSVDESAFKEIIQLAKENNPEFLTRFNEYYPHFSEELLKISPLKISEIRFCAYIYLNFSTKEIAEYTFTSVRTVQTKKYNLRKKMNIPGDMDIYVWFSKLLK</sequence>
<accession>A0ABY2R2A2</accession>
<gene>
    <name evidence="3" type="ORF">EK417_18955</name>
</gene>
<keyword evidence="1" id="KW-1133">Transmembrane helix</keyword>
<name>A0ABY2R2A2_9FLAO</name>
<proteinExistence type="predicted"/>
<reference evidence="3 4" key="1">
    <citation type="submission" date="2019-01" db="EMBL/GenBank/DDBJ databases">
        <authorList>
            <person name="B I."/>
            <person name="Ch S."/>
            <person name="Ch V.R."/>
        </authorList>
    </citation>
    <scope>NUCLEOTIDE SEQUENCE [LARGE SCALE GENOMIC DNA]</scope>
    <source>
        <strain evidence="3 4">JC507</strain>
    </source>
</reference>
<dbReference type="EMBL" id="SDLV01000053">
    <property type="protein sequence ID" value="THV56449.1"/>
    <property type="molecule type" value="Genomic_DNA"/>
</dbReference>
<keyword evidence="1" id="KW-0812">Transmembrane</keyword>
<feature type="transmembrane region" description="Helical" evidence="1">
    <location>
        <begin position="363"/>
        <end position="385"/>
    </location>
</feature>
<dbReference type="InterPro" id="IPR036388">
    <property type="entry name" value="WH-like_DNA-bd_sf"/>
</dbReference>
<keyword evidence="4" id="KW-1185">Reference proteome</keyword>
<dbReference type="InterPro" id="IPR000792">
    <property type="entry name" value="Tscrpt_reg_LuxR_C"/>
</dbReference>
<evidence type="ECO:0000256" key="1">
    <source>
        <dbReference type="SAM" id="Phobius"/>
    </source>
</evidence>
<dbReference type="Proteomes" id="UP000306038">
    <property type="component" value="Unassembled WGS sequence"/>
</dbReference>
<feature type="domain" description="HTH luxR-type" evidence="2">
    <location>
        <begin position="459"/>
        <end position="497"/>
    </location>
</feature>
<protein>
    <recommendedName>
        <fullName evidence="2">HTH luxR-type domain-containing protein</fullName>
    </recommendedName>
</protein>
<organism evidence="3 4">
    <name type="scientific">Chryseobacterium candidae</name>
    <dbReference type="NCBI Taxonomy" id="1978493"/>
    <lineage>
        <taxon>Bacteria</taxon>
        <taxon>Pseudomonadati</taxon>
        <taxon>Bacteroidota</taxon>
        <taxon>Flavobacteriia</taxon>
        <taxon>Flavobacteriales</taxon>
        <taxon>Weeksellaceae</taxon>
        <taxon>Chryseobacterium group</taxon>
        <taxon>Chryseobacterium</taxon>
    </lineage>
</organism>
<dbReference type="Pfam" id="PF00196">
    <property type="entry name" value="GerE"/>
    <property type="match status" value="1"/>
</dbReference>